<evidence type="ECO:0000313" key="4">
    <source>
        <dbReference type="EMBL" id="OJF14190.1"/>
    </source>
</evidence>
<feature type="compositionally biased region" description="Polar residues" evidence="1">
    <location>
        <begin position="60"/>
        <end position="71"/>
    </location>
</feature>
<feature type="domain" description="eCIS core" evidence="3">
    <location>
        <begin position="95"/>
        <end position="167"/>
    </location>
</feature>
<keyword evidence="5" id="KW-1185">Reference proteome</keyword>
<feature type="transmembrane region" description="Helical" evidence="2">
    <location>
        <begin position="604"/>
        <end position="623"/>
    </location>
</feature>
<accession>A0A1K0GP94</accession>
<evidence type="ECO:0000256" key="1">
    <source>
        <dbReference type="SAM" id="MobiDB-lite"/>
    </source>
</evidence>
<feature type="region of interest" description="Disordered" evidence="1">
    <location>
        <begin position="719"/>
        <end position="782"/>
    </location>
</feature>
<feature type="region of interest" description="Disordered" evidence="1">
    <location>
        <begin position="52"/>
        <end position="98"/>
    </location>
</feature>
<dbReference type="Proteomes" id="UP000182486">
    <property type="component" value="Unassembled WGS sequence"/>
</dbReference>
<feature type="compositionally biased region" description="Basic and acidic residues" evidence="1">
    <location>
        <begin position="973"/>
        <end position="986"/>
    </location>
</feature>
<organism evidence="4 5">
    <name type="scientific">Couchioplanes caeruleus subsp. caeruleus</name>
    <dbReference type="NCBI Taxonomy" id="56427"/>
    <lineage>
        <taxon>Bacteria</taxon>
        <taxon>Bacillati</taxon>
        <taxon>Actinomycetota</taxon>
        <taxon>Actinomycetes</taxon>
        <taxon>Micromonosporales</taxon>
        <taxon>Micromonosporaceae</taxon>
        <taxon>Couchioplanes</taxon>
    </lineage>
</organism>
<dbReference type="Pfam" id="PF13699">
    <property type="entry name" value="eCIS_core"/>
    <property type="match status" value="1"/>
</dbReference>
<gene>
    <name evidence="4" type="ORF">BG844_11065</name>
</gene>
<name>A0A1K0GP94_9ACTN</name>
<feature type="compositionally biased region" description="Low complexity" evidence="1">
    <location>
        <begin position="754"/>
        <end position="771"/>
    </location>
</feature>
<keyword evidence="2" id="KW-1133">Transmembrane helix</keyword>
<feature type="region of interest" description="Disordered" evidence="1">
    <location>
        <begin position="485"/>
        <end position="504"/>
    </location>
</feature>
<dbReference type="AlphaFoldDB" id="A0A1K0GP94"/>
<sequence length="1108" mass="119375">MQRRLGNRGVSSALLRRPAVEPPELDPIGPAATAVQPKLAVGAPDDPLEREADRVAAGASANSVHSATAPTVSRAPVPDGGSLGARITSPTGGRPMTAVMRGDMEDRLGADFSGVRIHDSEQDRGDADRLGARAFTHKQDIWLGGKGSVNDRGLIAHELTHVVQQTGDLPRKTPDEAGRQPVVTATGDKPDVQGAWYNVSIPFTDYEFDPSISGVTTAAGVVKDAAVDSAVWVKDKVVAGLEWVYDRIVSVVTAGTDWLNAKYADIKNFAGSAFDSIGNGVRALLRNITSPAEMLTAAVKMMNGDLLGSAWKLLQAGVTLVWQGIRSTIDAVLSTGTGIWDAVSSFVSGLFGTITGILDSWPFRQLPQAVQSAARRLVDGVRALWEEIRDYLSGLLQRLRAYADQILAGIGEFADNVTSFGVDAVLSTMRKISEAWEFVKRVAADPVGFVSPYVDRLAARLNTEAPPKAVAFGEEKLRDTVPAESTGVVVQRQPEPGRPERSITSPRDVITGFTKAIGEAWAQLDISEMLWDSLKSLIFPFPGIAREFHDLWSTDWANAVSSFFAPRWPFGSWADFAGFWHDIWSNILVVLEFPLALSRRLTNVLMLLSGLFTLLVVGLGAVVGGPAGAGVGLALASAVGLGLLKVYLLNEGVSFVKAVIDLITTRQTQTEKNRDYVQMAGSLLGVGVALTLMAALFVLSAVVNGVIAVVKRVRMSPVATTTGTPVEPPKAGSPVPTETKPPVPAETGPTMPSETGPTKPTPKETAPTDAPGETPAPRMQEPIREMESGRPIEFGPRHAEALRQNAAAATDKWLKMYETQGRVPWESIRNQMKLSRWRFLPEAPEAAAILRDAVNRLPAGAERTAIMEMLERWTKGGNDPGPAGPSRPSNRGGFDPERLRGEAANDNVEPWDGPPANENRLPRPEQAANSDVDIPAVEVEWGRTGTSDGPVAAGGGRGRGGGKGKSGRQPRSPKNEPDEAGGRDRLAPPGTSSYHADIGPQVLREIKKMINSGMLKIAEADAERWKYRFMGRVTVMHKDAGHGDHLPTGRNLRLEVFDWFDSEHRRLLDLEHPDTEPLRAERARRQSSGRGTAVTHEEMEARRGDKDK</sequence>
<comment type="caution">
    <text evidence="4">The sequence shown here is derived from an EMBL/GenBank/DDBJ whole genome shotgun (WGS) entry which is preliminary data.</text>
</comment>
<feature type="compositionally biased region" description="Basic and acidic residues" evidence="1">
    <location>
        <begin position="894"/>
        <end position="903"/>
    </location>
</feature>
<feature type="transmembrane region" description="Helical" evidence="2">
    <location>
        <begin position="629"/>
        <end position="648"/>
    </location>
</feature>
<evidence type="ECO:0000259" key="3">
    <source>
        <dbReference type="Pfam" id="PF13699"/>
    </source>
</evidence>
<feature type="transmembrane region" description="Helical" evidence="2">
    <location>
        <begin position="683"/>
        <end position="710"/>
    </location>
</feature>
<feature type="region of interest" description="Disordered" evidence="1">
    <location>
        <begin position="873"/>
        <end position="996"/>
    </location>
</feature>
<keyword evidence="2" id="KW-0812">Transmembrane</keyword>
<protein>
    <recommendedName>
        <fullName evidence="3">eCIS core domain-containing protein</fullName>
    </recommendedName>
</protein>
<reference evidence="4 5" key="1">
    <citation type="submission" date="2016-09" db="EMBL/GenBank/DDBJ databases">
        <title>Couchioplanes caeruleus draft genome sequence.</title>
        <authorList>
            <person name="Sheehan J."/>
            <person name="Caffrey P."/>
        </authorList>
    </citation>
    <scope>NUCLEOTIDE SEQUENCE [LARGE SCALE GENOMIC DNA]</scope>
    <source>
        <strain evidence="4 5">DSM 43634</strain>
    </source>
</reference>
<feature type="region of interest" description="Disordered" evidence="1">
    <location>
        <begin position="1"/>
        <end position="36"/>
    </location>
</feature>
<evidence type="ECO:0000313" key="5">
    <source>
        <dbReference type="Proteomes" id="UP000182486"/>
    </source>
</evidence>
<dbReference type="InterPro" id="IPR025295">
    <property type="entry name" value="eCIS_core_dom"/>
</dbReference>
<feature type="compositionally biased region" description="Basic and acidic residues" evidence="1">
    <location>
        <begin position="1095"/>
        <end position="1108"/>
    </location>
</feature>
<keyword evidence="2" id="KW-0472">Membrane</keyword>
<evidence type="ECO:0000256" key="2">
    <source>
        <dbReference type="SAM" id="Phobius"/>
    </source>
</evidence>
<dbReference type="EMBL" id="MEIA01000109">
    <property type="protein sequence ID" value="OJF14190.1"/>
    <property type="molecule type" value="Genomic_DNA"/>
</dbReference>
<proteinExistence type="predicted"/>
<feature type="region of interest" description="Disordered" evidence="1">
    <location>
        <begin position="1074"/>
        <end position="1108"/>
    </location>
</feature>
<feature type="compositionally biased region" description="Basic and acidic residues" evidence="1">
    <location>
        <begin position="1074"/>
        <end position="1084"/>
    </location>
</feature>